<dbReference type="RefSeq" id="WP_253864946.1">
    <property type="nucleotide sequence ID" value="NZ_BAAALN010000002.1"/>
</dbReference>
<dbReference type="SUPFAM" id="SSF54637">
    <property type="entry name" value="Thioesterase/thiol ester dehydrase-isomerase"/>
    <property type="match status" value="1"/>
</dbReference>
<reference evidence="4" key="1">
    <citation type="journal article" date="2019" name="Int. J. Syst. Evol. Microbiol.">
        <title>The Global Catalogue of Microorganisms (GCM) 10K type strain sequencing project: providing services to taxonomists for standard genome sequencing and annotation.</title>
        <authorList>
            <consortium name="The Broad Institute Genomics Platform"/>
            <consortium name="The Broad Institute Genome Sequencing Center for Infectious Disease"/>
            <person name="Wu L."/>
            <person name="Ma J."/>
        </authorList>
    </citation>
    <scope>NUCLEOTIDE SEQUENCE [LARGE SCALE GENOMIC DNA]</scope>
    <source>
        <strain evidence="4">JCM 13023</strain>
    </source>
</reference>
<dbReference type="EMBL" id="BAAALN010000002">
    <property type="protein sequence ID" value="GAA1226149.1"/>
    <property type="molecule type" value="Genomic_DNA"/>
</dbReference>
<dbReference type="PANTHER" id="PTHR42993">
    <property type="entry name" value="MAOC-LIKE DEHYDRATASE DOMAIN-CONTAINING PROTEIN"/>
    <property type="match status" value="1"/>
</dbReference>
<name>A0ABP4GJN6_9PSEU</name>
<proteinExistence type="inferred from homology"/>
<evidence type="ECO:0000313" key="4">
    <source>
        <dbReference type="Proteomes" id="UP001500653"/>
    </source>
</evidence>
<protein>
    <submittedName>
        <fullName evidence="3">MaoC family dehydratase</fullName>
    </submittedName>
</protein>
<evidence type="ECO:0000313" key="3">
    <source>
        <dbReference type="EMBL" id="GAA1226149.1"/>
    </source>
</evidence>
<dbReference type="Pfam" id="PF01575">
    <property type="entry name" value="MaoC_dehydratas"/>
    <property type="match status" value="1"/>
</dbReference>
<dbReference type="Gene3D" id="3.10.129.10">
    <property type="entry name" value="Hotdog Thioesterase"/>
    <property type="match status" value="1"/>
</dbReference>
<dbReference type="InterPro" id="IPR039375">
    <property type="entry name" value="NodN-like"/>
</dbReference>
<evidence type="ECO:0000259" key="2">
    <source>
        <dbReference type="Pfam" id="PF01575"/>
    </source>
</evidence>
<accession>A0ABP4GJN6</accession>
<keyword evidence="4" id="KW-1185">Reference proteome</keyword>
<dbReference type="Proteomes" id="UP001500653">
    <property type="component" value="Unassembled WGS sequence"/>
</dbReference>
<evidence type="ECO:0000256" key="1">
    <source>
        <dbReference type="ARBA" id="ARBA00005254"/>
    </source>
</evidence>
<organism evidence="3 4">
    <name type="scientific">Prauserella halophila</name>
    <dbReference type="NCBI Taxonomy" id="185641"/>
    <lineage>
        <taxon>Bacteria</taxon>
        <taxon>Bacillati</taxon>
        <taxon>Actinomycetota</taxon>
        <taxon>Actinomycetes</taxon>
        <taxon>Pseudonocardiales</taxon>
        <taxon>Pseudonocardiaceae</taxon>
        <taxon>Prauserella</taxon>
    </lineage>
</organism>
<dbReference type="PANTHER" id="PTHR42993:SF1">
    <property type="entry name" value="MAOC-LIKE DEHYDRATASE DOMAIN-CONTAINING PROTEIN"/>
    <property type="match status" value="1"/>
</dbReference>
<dbReference type="CDD" id="cd03450">
    <property type="entry name" value="NodN"/>
    <property type="match status" value="1"/>
</dbReference>
<dbReference type="InterPro" id="IPR002539">
    <property type="entry name" value="MaoC-like_dom"/>
</dbReference>
<dbReference type="InterPro" id="IPR029069">
    <property type="entry name" value="HotDog_dom_sf"/>
</dbReference>
<comment type="similarity">
    <text evidence="1">Belongs to the enoyl-CoA hydratase/isomerase family.</text>
</comment>
<comment type="caution">
    <text evidence="3">The sequence shown here is derived from an EMBL/GenBank/DDBJ whole genome shotgun (WGS) entry which is preliminary data.</text>
</comment>
<feature type="domain" description="MaoC-like" evidence="2">
    <location>
        <begin position="22"/>
        <end position="136"/>
    </location>
</feature>
<sequence length="162" mass="17588">MSAAESTNSPEPARVFPDLDSFTAVVGEHLGHSAWHTITQEQVDLFADATLDHQWIHVDPERAAAGPFGAPIAHGFLTLSLIPRLTKDIYRIDGLSMGINYGLNKVRFPQPVKVGQRIRASAELAEVTPVDQGTQAVVRWKLEIDGEAKPACIAETVSILVP</sequence>
<gene>
    <name evidence="3" type="ORF">GCM10009676_05080</name>
</gene>